<proteinExistence type="predicted"/>
<keyword evidence="2" id="KW-1185">Reference proteome</keyword>
<dbReference type="Proteomes" id="UP001610334">
    <property type="component" value="Unassembled WGS sequence"/>
</dbReference>
<name>A0ABR4H9S2_9EURO</name>
<protein>
    <submittedName>
        <fullName evidence="1">Uncharacterized protein</fullName>
    </submittedName>
</protein>
<gene>
    <name evidence="1" type="ORF">BJX63DRAFT_432837</name>
</gene>
<evidence type="ECO:0000313" key="1">
    <source>
        <dbReference type="EMBL" id="KAL2812210.1"/>
    </source>
</evidence>
<sequence>MSPEREIYNTLKLDDPQALREALLNIRPTIRKYDLIELALYEAASNGYFESYQLVVDWVLERAADIKWSMRIPPAIRASIRKGHHDIAEDLIMKVLALPCNNSRQLLIICAFQCAVQADYISIVKRILLENISYADLSKAMRSAAERCNIEAATLLLDDLLDMNKSRIRAIAGKTNAEEIEQNVRLSQAQCLMVGLSSAIKAKAHAIATLLLQPFLECLERINPVSHENCKKTEIFTNIEDDVHLMLGRKECKKFLESGIPVFAGKRVARCLKMDSL</sequence>
<organism evidence="1 2">
    <name type="scientific">Aspergillus granulosus</name>
    <dbReference type="NCBI Taxonomy" id="176169"/>
    <lineage>
        <taxon>Eukaryota</taxon>
        <taxon>Fungi</taxon>
        <taxon>Dikarya</taxon>
        <taxon>Ascomycota</taxon>
        <taxon>Pezizomycotina</taxon>
        <taxon>Eurotiomycetes</taxon>
        <taxon>Eurotiomycetidae</taxon>
        <taxon>Eurotiales</taxon>
        <taxon>Aspergillaceae</taxon>
        <taxon>Aspergillus</taxon>
        <taxon>Aspergillus subgen. Nidulantes</taxon>
    </lineage>
</organism>
<accession>A0ABR4H9S2</accession>
<comment type="caution">
    <text evidence="1">The sequence shown here is derived from an EMBL/GenBank/DDBJ whole genome shotgun (WGS) entry which is preliminary data.</text>
</comment>
<dbReference type="InterPro" id="IPR036770">
    <property type="entry name" value="Ankyrin_rpt-contain_sf"/>
</dbReference>
<dbReference type="EMBL" id="JBFXLT010000050">
    <property type="protein sequence ID" value="KAL2812210.1"/>
    <property type="molecule type" value="Genomic_DNA"/>
</dbReference>
<dbReference type="SUPFAM" id="SSF140860">
    <property type="entry name" value="Pseudo ankyrin repeat-like"/>
    <property type="match status" value="1"/>
</dbReference>
<dbReference type="Gene3D" id="1.25.40.20">
    <property type="entry name" value="Ankyrin repeat-containing domain"/>
    <property type="match status" value="1"/>
</dbReference>
<evidence type="ECO:0000313" key="2">
    <source>
        <dbReference type="Proteomes" id="UP001610334"/>
    </source>
</evidence>
<reference evidence="1 2" key="1">
    <citation type="submission" date="2024-07" db="EMBL/GenBank/DDBJ databases">
        <title>Section-level genome sequencing and comparative genomics of Aspergillus sections Usti and Cavernicolus.</title>
        <authorList>
            <consortium name="Lawrence Berkeley National Laboratory"/>
            <person name="Nybo J.L."/>
            <person name="Vesth T.C."/>
            <person name="Theobald S."/>
            <person name="Frisvad J.C."/>
            <person name="Larsen T.O."/>
            <person name="Kjaerboelling I."/>
            <person name="Rothschild-Mancinelli K."/>
            <person name="Lyhne E.K."/>
            <person name="Kogle M.E."/>
            <person name="Barry K."/>
            <person name="Clum A."/>
            <person name="Na H."/>
            <person name="Ledsgaard L."/>
            <person name="Lin J."/>
            <person name="Lipzen A."/>
            <person name="Kuo A."/>
            <person name="Riley R."/>
            <person name="Mondo S."/>
            <person name="Labutti K."/>
            <person name="Haridas S."/>
            <person name="Pangalinan J."/>
            <person name="Salamov A.A."/>
            <person name="Simmons B.A."/>
            <person name="Magnuson J.K."/>
            <person name="Chen J."/>
            <person name="Drula E."/>
            <person name="Henrissat B."/>
            <person name="Wiebenga A."/>
            <person name="Lubbers R.J."/>
            <person name="Gomes A.C."/>
            <person name="Makela M.R."/>
            <person name="Stajich J."/>
            <person name="Grigoriev I.V."/>
            <person name="Mortensen U.H."/>
            <person name="De Vries R.P."/>
            <person name="Baker S.E."/>
            <person name="Andersen M.R."/>
        </authorList>
    </citation>
    <scope>NUCLEOTIDE SEQUENCE [LARGE SCALE GENOMIC DNA]</scope>
    <source>
        <strain evidence="1 2">CBS 588.65</strain>
    </source>
</reference>